<dbReference type="InterPro" id="IPR011013">
    <property type="entry name" value="Gal_mutarotase_sf_dom"/>
</dbReference>
<proteinExistence type="predicted"/>
<dbReference type="AlphaFoldDB" id="A0A6J4UH72"/>
<dbReference type="Gene3D" id="2.70.98.10">
    <property type="match status" value="1"/>
</dbReference>
<protein>
    <recommendedName>
        <fullName evidence="1">DUF5107 domain-containing protein</fullName>
    </recommendedName>
</protein>
<organism evidence="2">
    <name type="scientific">uncultured Thermomicrobiales bacterium</name>
    <dbReference type="NCBI Taxonomy" id="1645740"/>
    <lineage>
        <taxon>Bacteria</taxon>
        <taxon>Pseudomonadati</taxon>
        <taxon>Thermomicrobiota</taxon>
        <taxon>Thermomicrobia</taxon>
        <taxon>Thermomicrobiales</taxon>
        <taxon>environmental samples</taxon>
    </lineage>
</organism>
<feature type="domain" description="DUF5107" evidence="1">
    <location>
        <begin position="16"/>
        <end position="79"/>
    </location>
</feature>
<dbReference type="InterPro" id="IPR033396">
    <property type="entry name" value="DUF5107"/>
</dbReference>
<reference evidence="2" key="1">
    <citation type="submission" date="2020-02" db="EMBL/GenBank/DDBJ databases">
        <authorList>
            <person name="Meier V. D."/>
        </authorList>
    </citation>
    <scope>NUCLEOTIDE SEQUENCE</scope>
    <source>
        <strain evidence="2">AVDCRST_MAG43</strain>
    </source>
</reference>
<accession>A0A6J4UH72</accession>
<gene>
    <name evidence="2" type="ORF">AVDCRST_MAG43-933</name>
</gene>
<name>A0A6J4UH72_9BACT</name>
<dbReference type="EMBL" id="CADCWI010000047">
    <property type="protein sequence ID" value="CAA9549521.1"/>
    <property type="molecule type" value="Genomic_DNA"/>
</dbReference>
<evidence type="ECO:0000259" key="1">
    <source>
        <dbReference type="Pfam" id="PF17128"/>
    </source>
</evidence>
<dbReference type="GO" id="GO:0005975">
    <property type="term" value="P:carbohydrate metabolic process"/>
    <property type="evidence" value="ECO:0007669"/>
    <property type="project" value="InterPro"/>
</dbReference>
<evidence type="ECO:0000313" key="2">
    <source>
        <dbReference type="EMBL" id="CAA9549521.1"/>
    </source>
</evidence>
<dbReference type="Pfam" id="PF17128">
    <property type="entry name" value="DUF5107"/>
    <property type="match status" value="1"/>
</dbReference>
<dbReference type="GO" id="GO:0003824">
    <property type="term" value="F:catalytic activity"/>
    <property type="evidence" value="ECO:0007669"/>
    <property type="project" value="InterPro"/>
</dbReference>
<dbReference type="GO" id="GO:0030246">
    <property type="term" value="F:carbohydrate binding"/>
    <property type="evidence" value="ECO:0007669"/>
    <property type="project" value="InterPro"/>
</dbReference>
<sequence>MTVRFSADWRLHGLRALVLENRQLRVTVLPELGGKIWSIVSKRHDREMLWHHPRMAPRPAHYGATYDNWFSGGWDEVFPNDYPVTIDGEPYPDHGEVWSLPMTWHVLEATDDAVSVALEHRGIAIPTRFRKVLTLEADEPHLRLRYEIANEGHQPLKVHWKLHPALPIAAGARLHLPVERVIVDEDFSGSFAQAAFRWPHAPMQGGGDRDMRWLPDPDTGDTWFLYGVQLHAGYCAVSYPEERVGFGVSFDPDVLTSVWIFGTFGGWRNLSTIILEPCTGYPARLDQAIQQGSVLTLEPRATLSTTVVASVLDGEDAMTAFEDQGGVR</sequence>
<dbReference type="InterPro" id="IPR014718">
    <property type="entry name" value="GH-type_carb-bd"/>
</dbReference>
<dbReference type="SUPFAM" id="SSF74650">
    <property type="entry name" value="Galactose mutarotase-like"/>
    <property type="match status" value="1"/>
</dbReference>